<dbReference type="EC" id="2.7.7.38" evidence="4"/>
<keyword evidence="4" id="KW-0963">Cytoplasm</keyword>
<comment type="caution">
    <text evidence="5">The sequence shown here is derived from an EMBL/GenBank/DDBJ whole genome shotgun (WGS) entry which is preliminary data.</text>
</comment>
<evidence type="ECO:0000256" key="2">
    <source>
        <dbReference type="ARBA" id="ARBA00022695"/>
    </source>
</evidence>
<dbReference type="NCBIfam" id="NF003950">
    <property type="entry name" value="PRK05450.1-3"/>
    <property type="match status" value="1"/>
</dbReference>
<dbReference type="PANTHER" id="PTHR42866:SF2">
    <property type="entry name" value="3-DEOXY-MANNO-OCTULOSONATE CYTIDYLYLTRANSFERASE, MITOCHONDRIAL"/>
    <property type="match status" value="1"/>
</dbReference>
<dbReference type="GO" id="GO:0009103">
    <property type="term" value="P:lipopolysaccharide biosynthetic process"/>
    <property type="evidence" value="ECO:0007669"/>
    <property type="project" value="UniProtKB-UniRule"/>
</dbReference>
<organism evidence="5 6">
    <name type="scientific">Candidatus Kapaibacterium thiocyanatum</name>
    <dbReference type="NCBI Taxonomy" id="1895771"/>
    <lineage>
        <taxon>Bacteria</taxon>
        <taxon>Pseudomonadati</taxon>
        <taxon>Candidatus Kapaibacteriota</taxon>
        <taxon>Candidatus Kapaibacteriia</taxon>
        <taxon>Candidatus Kapaibacteriales</taxon>
        <taxon>Candidatus Kapaibacteriaceae</taxon>
        <taxon>Candidatus Kapaibacterium</taxon>
    </lineage>
</organism>
<dbReference type="AlphaFoldDB" id="A0A1M3KZH7"/>
<comment type="pathway">
    <text evidence="4">Nucleotide-sugar biosynthesis; CMP-3-deoxy-D-manno-octulosonate biosynthesis; CMP-3-deoxy-D-manno-octulosonate from 3-deoxy-D-manno-octulosonate and CTP: step 1/1.</text>
</comment>
<dbReference type="GO" id="GO:0008690">
    <property type="term" value="F:3-deoxy-manno-octulosonate cytidylyltransferase activity"/>
    <property type="evidence" value="ECO:0007669"/>
    <property type="project" value="UniProtKB-UniRule"/>
</dbReference>
<comment type="function">
    <text evidence="4">Activates KDO (a required 8-carbon sugar) for incorporation into bacterial lipopolysaccharide in Gram-negative bacteria.</text>
</comment>
<gene>
    <name evidence="4" type="primary">kdsB</name>
    <name evidence="5" type="ORF">BGO89_06060</name>
</gene>
<comment type="catalytic activity">
    <reaction evidence="4">
        <text>3-deoxy-alpha-D-manno-oct-2-ulosonate + CTP = CMP-3-deoxy-beta-D-manno-octulosonate + diphosphate</text>
        <dbReference type="Rhea" id="RHEA:23448"/>
        <dbReference type="ChEBI" id="CHEBI:33019"/>
        <dbReference type="ChEBI" id="CHEBI:37563"/>
        <dbReference type="ChEBI" id="CHEBI:85986"/>
        <dbReference type="ChEBI" id="CHEBI:85987"/>
        <dbReference type="EC" id="2.7.7.38"/>
    </reaction>
</comment>
<dbReference type="GO" id="GO:0005829">
    <property type="term" value="C:cytosol"/>
    <property type="evidence" value="ECO:0007669"/>
    <property type="project" value="TreeGrafter"/>
</dbReference>
<reference evidence="5 6" key="1">
    <citation type="submission" date="2016-09" db="EMBL/GenBank/DDBJ databases">
        <title>Genome-resolved meta-omics ties microbial dynamics to process performance in biotechnology for thiocyanate degradation.</title>
        <authorList>
            <person name="Kantor R.S."/>
            <person name="Huddy R.J."/>
            <person name="Iyer R."/>
            <person name="Thomas B.C."/>
            <person name="Brown C.T."/>
            <person name="Anantharaman K."/>
            <person name="Tringe S."/>
            <person name="Hettich R.L."/>
            <person name="Harrison S.T."/>
            <person name="Banfield J.F."/>
        </authorList>
    </citation>
    <scope>NUCLEOTIDE SEQUENCE [LARGE SCALE GENOMIC DNA]</scope>
    <source>
        <strain evidence="5">59-99</strain>
    </source>
</reference>
<evidence type="ECO:0000313" key="6">
    <source>
        <dbReference type="Proteomes" id="UP000184233"/>
    </source>
</evidence>
<dbReference type="NCBIfam" id="TIGR00466">
    <property type="entry name" value="kdsB"/>
    <property type="match status" value="1"/>
</dbReference>
<dbReference type="PANTHER" id="PTHR42866">
    <property type="entry name" value="3-DEOXY-MANNO-OCTULOSONATE CYTIDYLYLTRANSFERASE"/>
    <property type="match status" value="1"/>
</dbReference>
<comment type="subcellular location">
    <subcellularLocation>
        <location evidence="4">Cytoplasm</location>
    </subcellularLocation>
</comment>
<evidence type="ECO:0000256" key="4">
    <source>
        <dbReference type="HAMAP-Rule" id="MF_00057"/>
    </source>
</evidence>
<proteinExistence type="inferred from homology"/>
<dbReference type="UniPathway" id="UPA00358">
    <property type="reaction ID" value="UER00476"/>
</dbReference>
<dbReference type="Proteomes" id="UP000184233">
    <property type="component" value="Unassembled WGS sequence"/>
</dbReference>
<evidence type="ECO:0000313" key="5">
    <source>
        <dbReference type="EMBL" id="OJX57961.1"/>
    </source>
</evidence>
<dbReference type="CDD" id="cd02517">
    <property type="entry name" value="CMP-KDO-Synthetase"/>
    <property type="match status" value="1"/>
</dbReference>
<dbReference type="InterPro" id="IPR029044">
    <property type="entry name" value="Nucleotide-diphossugar_trans"/>
</dbReference>
<dbReference type="Gene3D" id="3.90.550.10">
    <property type="entry name" value="Spore Coat Polysaccharide Biosynthesis Protein SpsA, Chain A"/>
    <property type="match status" value="1"/>
</dbReference>
<name>A0A1M3KZH7_9BACT</name>
<dbReference type="STRING" id="1895771.BGO89_06060"/>
<dbReference type="NCBIfam" id="NF003952">
    <property type="entry name" value="PRK05450.1-5"/>
    <property type="match status" value="1"/>
</dbReference>
<accession>A0A1M3KZH7</accession>
<dbReference type="EMBL" id="MKVH01000020">
    <property type="protein sequence ID" value="OJX57961.1"/>
    <property type="molecule type" value="Genomic_DNA"/>
</dbReference>
<comment type="similarity">
    <text evidence="4">Belongs to the KdsB family.</text>
</comment>
<evidence type="ECO:0000256" key="1">
    <source>
        <dbReference type="ARBA" id="ARBA00022679"/>
    </source>
</evidence>
<dbReference type="Pfam" id="PF02348">
    <property type="entry name" value="CTP_transf_3"/>
    <property type="match status" value="1"/>
</dbReference>
<keyword evidence="2 4" id="KW-0548">Nucleotidyltransferase</keyword>
<dbReference type="InterPro" id="IPR004528">
    <property type="entry name" value="KdsB"/>
</dbReference>
<dbReference type="SUPFAM" id="SSF53448">
    <property type="entry name" value="Nucleotide-diphospho-sugar transferases"/>
    <property type="match status" value="1"/>
</dbReference>
<dbReference type="InterPro" id="IPR003329">
    <property type="entry name" value="Cytidylyl_trans"/>
</dbReference>
<dbReference type="GO" id="GO:0033468">
    <property type="term" value="P:CMP-keto-3-deoxy-D-manno-octulosonic acid biosynthetic process"/>
    <property type="evidence" value="ECO:0007669"/>
    <property type="project" value="UniProtKB-UniRule"/>
</dbReference>
<protein>
    <recommendedName>
        <fullName evidence="4">3-deoxy-manno-octulosonate cytidylyltransferase</fullName>
        <ecNumber evidence="4">2.7.7.38</ecNumber>
    </recommendedName>
    <alternativeName>
        <fullName evidence="4">CMP-2-keto-3-deoxyoctulosonic acid synthase</fullName>
        <shortName evidence="4">CKS</shortName>
        <shortName evidence="4">CMP-KDO synthase</shortName>
    </alternativeName>
</protein>
<dbReference type="HAMAP" id="MF_00057">
    <property type="entry name" value="KdsB"/>
    <property type="match status" value="1"/>
</dbReference>
<sequence length="250" mass="27754">MILGIIPARYASTRLPGKPLIDLCGQTMVERVWRAASSSPALDRVIIATDDERVVAEAQRIGAEAHLTSPDLPSGTDRCDALVRALRLQPDVVVNIQGDEPLLAPSVLTLLVNTLQSSGADVSTPVSRLLFPAELDDPGVVKVARSVNGDALYFSRSPIPFLRSVDRSQWTTSYTYWKHIGIYAYTRDALRRHVFLPPSPLERAESLEQLRLLEDGARFVCVETEQMFMAVDTIEDAERVRAWLRTSQGR</sequence>
<keyword evidence="3 4" id="KW-0448">Lipopolysaccharide biosynthesis</keyword>
<evidence type="ECO:0000256" key="3">
    <source>
        <dbReference type="ARBA" id="ARBA00022985"/>
    </source>
</evidence>
<keyword evidence="1 4" id="KW-0808">Transferase</keyword>